<evidence type="ECO:0000256" key="5">
    <source>
        <dbReference type="ARBA" id="ARBA00023244"/>
    </source>
</evidence>
<dbReference type="EC" id="4.2.1.75" evidence="3 9"/>
<keyword evidence="4 9" id="KW-0456">Lyase</keyword>
<evidence type="ECO:0000256" key="3">
    <source>
        <dbReference type="ARBA" id="ARBA00013109"/>
    </source>
</evidence>
<dbReference type="CDD" id="cd06578">
    <property type="entry name" value="HemD"/>
    <property type="match status" value="1"/>
</dbReference>
<dbReference type="EMBL" id="QURW01000004">
    <property type="protein sequence ID" value="RQD88149.1"/>
    <property type="molecule type" value="Genomic_DNA"/>
</dbReference>
<dbReference type="GO" id="GO:0006780">
    <property type="term" value="P:uroporphyrinogen III biosynthetic process"/>
    <property type="evidence" value="ECO:0007669"/>
    <property type="project" value="UniProtKB-UniRule"/>
</dbReference>
<comment type="caution">
    <text evidence="10">The sequence shown here is derived from an EMBL/GenBank/DDBJ whole genome shotgun (WGS) entry which is preliminary data.</text>
</comment>
<name>A0A424Z1S4_9BACT</name>
<dbReference type="PANTHER" id="PTHR38042:SF1">
    <property type="entry name" value="UROPORPHYRINOGEN-III SYNTHASE, CHLOROPLASTIC"/>
    <property type="match status" value="1"/>
</dbReference>
<dbReference type="GO" id="GO:0006782">
    <property type="term" value="P:protoporphyrinogen IX biosynthetic process"/>
    <property type="evidence" value="ECO:0007669"/>
    <property type="project" value="UniProtKB-UniRule"/>
</dbReference>
<evidence type="ECO:0000256" key="7">
    <source>
        <dbReference type="ARBA" id="ARBA00040167"/>
    </source>
</evidence>
<dbReference type="InterPro" id="IPR003754">
    <property type="entry name" value="4pyrrol_synth_uPrphyn_synth"/>
</dbReference>
<dbReference type="Pfam" id="PF02602">
    <property type="entry name" value="HEM4"/>
    <property type="match status" value="1"/>
</dbReference>
<evidence type="ECO:0000313" key="10">
    <source>
        <dbReference type="EMBL" id="RQD88149.1"/>
    </source>
</evidence>
<evidence type="ECO:0000256" key="4">
    <source>
        <dbReference type="ARBA" id="ARBA00023239"/>
    </source>
</evidence>
<dbReference type="InterPro" id="IPR036108">
    <property type="entry name" value="4pyrrol_syn_uPrphyn_synt_sf"/>
</dbReference>
<dbReference type="InterPro" id="IPR039793">
    <property type="entry name" value="UROS/Hem4"/>
</dbReference>
<organism evidence="10 11">
    <name type="scientific">Campylobacter hepaticus</name>
    <dbReference type="NCBI Taxonomy" id="1813019"/>
    <lineage>
        <taxon>Bacteria</taxon>
        <taxon>Pseudomonadati</taxon>
        <taxon>Campylobacterota</taxon>
        <taxon>Epsilonproteobacteria</taxon>
        <taxon>Campylobacterales</taxon>
        <taxon>Campylobacteraceae</taxon>
        <taxon>Campylobacter</taxon>
    </lineage>
</organism>
<dbReference type="SUPFAM" id="SSF69618">
    <property type="entry name" value="HemD-like"/>
    <property type="match status" value="1"/>
</dbReference>
<comment type="similarity">
    <text evidence="2 9">Belongs to the uroporphyrinogen-III synthase family.</text>
</comment>
<evidence type="ECO:0000256" key="9">
    <source>
        <dbReference type="RuleBase" id="RU366031"/>
    </source>
</evidence>
<gene>
    <name evidence="10" type="ORF">DZD40_02195</name>
</gene>
<reference evidence="10 11" key="1">
    <citation type="submission" date="2018-08" db="EMBL/GenBank/DDBJ databases">
        <title>Survival mechanisms of Campylobacter hepaticus identified by genomic analysis and comparative transcriptomic analysis of in vivo and in vitro derived bacteria.</title>
        <authorList>
            <person name="Van T.T.H."/>
            <person name="Moore R.J."/>
        </authorList>
    </citation>
    <scope>NUCLEOTIDE SEQUENCE [LARGE SCALE GENOMIC DNA]</scope>
    <source>
        <strain evidence="10 11">54L</strain>
    </source>
</reference>
<dbReference type="STRING" id="1813019.A2J15_03930"/>
<dbReference type="Proteomes" id="UP000286095">
    <property type="component" value="Unassembled WGS sequence"/>
</dbReference>
<accession>A0A424Z1S4</accession>
<evidence type="ECO:0000256" key="6">
    <source>
        <dbReference type="ARBA" id="ARBA00037589"/>
    </source>
</evidence>
<sequence length="209" mass="24193">MKIYLLNETPFEGVENLILNELIFYDFNVDLSKYEVLIYTSKNALKALKKANIKLNFELDLYAVGQKSAEFAKQMGFKKVKFPKKANAKELFFEFQKEFSGKKCLYLRGKNIISTLHWDLKNLGINIEEKIVYENIFKKANILLIQPAIFIFTSPLSVDNFLQFYTLNSHDKIIAIGQSTAKRLLNFNNVLICEKQSLQECVKLAKTLI</sequence>
<evidence type="ECO:0000256" key="8">
    <source>
        <dbReference type="ARBA" id="ARBA00048617"/>
    </source>
</evidence>
<dbReference type="GO" id="GO:0004852">
    <property type="term" value="F:uroporphyrinogen-III synthase activity"/>
    <property type="evidence" value="ECO:0007669"/>
    <property type="project" value="UniProtKB-UniRule"/>
</dbReference>
<dbReference type="Gene3D" id="3.40.50.10090">
    <property type="match status" value="2"/>
</dbReference>
<keyword evidence="5 9" id="KW-0627">Porphyrin biosynthesis</keyword>
<comment type="pathway">
    <text evidence="1 9">Porphyrin-containing compound metabolism; protoporphyrin-IX biosynthesis; coproporphyrinogen-III from 5-aminolevulinate: step 3/4.</text>
</comment>
<evidence type="ECO:0000256" key="2">
    <source>
        <dbReference type="ARBA" id="ARBA00008133"/>
    </source>
</evidence>
<evidence type="ECO:0000313" key="11">
    <source>
        <dbReference type="Proteomes" id="UP000286095"/>
    </source>
</evidence>
<protein>
    <recommendedName>
        <fullName evidence="7 9">Uroporphyrinogen-III synthase</fullName>
        <ecNumber evidence="3 9">4.2.1.75</ecNumber>
    </recommendedName>
</protein>
<dbReference type="PANTHER" id="PTHR38042">
    <property type="entry name" value="UROPORPHYRINOGEN-III SYNTHASE, CHLOROPLASTIC"/>
    <property type="match status" value="1"/>
</dbReference>
<comment type="catalytic activity">
    <reaction evidence="8 9">
        <text>hydroxymethylbilane = uroporphyrinogen III + H2O</text>
        <dbReference type="Rhea" id="RHEA:18965"/>
        <dbReference type="ChEBI" id="CHEBI:15377"/>
        <dbReference type="ChEBI" id="CHEBI:57308"/>
        <dbReference type="ChEBI" id="CHEBI:57845"/>
        <dbReference type="EC" id="4.2.1.75"/>
    </reaction>
</comment>
<dbReference type="AlphaFoldDB" id="A0A424Z1S4"/>
<evidence type="ECO:0000256" key="1">
    <source>
        <dbReference type="ARBA" id="ARBA00004772"/>
    </source>
</evidence>
<proteinExistence type="inferred from homology"/>
<dbReference type="RefSeq" id="WP_124134281.1">
    <property type="nucleotide sequence ID" value="NZ_JAPPUZ010000001.1"/>
</dbReference>
<comment type="function">
    <text evidence="6 9">Catalyzes cyclization of the linear tetrapyrrole, hydroxymethylbilane, to the macrocyclic uroporphyrinogen III.</text>
</comment>